<dbReference type="Proteomes" id="UP000201519">
    <property type="component" value="Segment"/>
</dbReference>
<dbReference type="PANTHER" id="PTHR24127:SF1">
    <property type="entry name" value="ANKYRIN REPEAT AND EF-HAND DOMAIN-CONTAINING PROTEIN 1"/>
    <property type="match status" value="1"/>
</dbReference>
<evidence type="ECO:0000313" key="1">
    <source>
        <dbReference type="EMBL" id="ADO18882.1"/>
    </source>
</evidence>
<evidence type="ECO:0000313" key="5">
    <source>
        <dbReference type="Proteomes" id="UP000241474"/>
    </source>
</evidence>
<protein>
    <submittedName>
        <fullName evidence="1">Putative ankyrin repeat protein</fullName>
    </submittedName>
</protein>
<dbReference type="EMBL" id="HQ336222">
    <property type="protein sequence ID" value="ADO18882.1"/>
    <property type="molecule type" value="Genomic_DNA"/>
</dbReference>
<evidence type="ECO:0000313" key="4">
    <source>
        <dbReference type="Proteomes" id="UP000201519"/>
    </source>
</evidence>
<proteinExistence type="predicted"/>
<evidence type="ECO:0000313" key="3">
    <source>
        <dbReference type="EMBL" id="AKI81510.1"/>
    </source>
</evidence>
<dbReference type="PROSITE" id="PS50088">
    <property type="entry name" value="ANK_REPEAT"/>
    <property type="match status" value="3"/>
</dbReference>
<dbReference type="Proteomes" id="UP000274448">
    <property type="component" value="Segment"/>
</dbReference>
<dbReference type="GeneID" id="9925498"/>
<accession>A0A0G2Y6Q2</accession>
<dbReference type="EMBL" id="KM982401">
    <property type="protein sequence ID" value="AKI79622.1"/>
    <property type="molecule type" value="Genomic_DNA"/>
</dbReference>
<dbReference type="SMART" id="SM00248">
    <property type="entry name" value="ANK"/>
    <property type="match status" value="5"/>
</dbReference>
<dbReference type="PANTHER" id="PTHR24127">
    <property type="entry name" value="ANKYRIN REPEAT AND EF-HAND DOMAIN-CONTAINING PROTEIN 1"/>
    <property type="match status" value="1"/>
</dbReference>
<reference evidence="1 4" key="1">
    <citation type="journal article" date="2011" name="Virol. J.">
        <title>Breaking the 1000-gene barrier for Mimivirus using ultra-deep genome and transcriptome sequencing.</title>
        <authorList>
            <person name="Legendre M."/>
            <person name="Santini S."/>
            <person name="Rico A."/>
            <person name="Abergel C."/>
            <person name="Claverie J.M."/>
        </authorList>
    </citation>
    <scope>NUCLEOTIDE SEQUENCE [LARGE SCALE GENOMIC DNA]</scope>
</reference>
<dbReference type="OrthoDB" id="30493at10239"/>
<gene>
    <name evidence="1" type="primary">R835</name>
</gene>
<name>A0A0G2Y6Q2_MIMIV</name>
<dbReference type="InterPro" id="IPR036770">
    <property type="entry name" value="Ankyrin_rpt-contain_sf"/>
</dbReference>
<dbReference type="InterPro" id="IPR002110">
    <property type="entry name" value="Ankyrin_rpt"/>
</dbReference>
<evidence type="ECO:0000313" key="2">
    <source>
        <dbReference type="EMBL" id="AKI79622.1"/>
    </source>
</evidence>
<dbReference type="KEGG" id="vg:9925498"/>
<dbReference type="RefSeq" id="YP_003987367.1">
    <property type="nucleotide sequence ID" value="NC_014649.1"/>
</dbReference>
<dbReference type="Gene3D" id="1.25.40.20">
    <property type="entry name" value="Ankyrin repeat-containing domain"/>
    <property type="match status" value="1"/>
</dbReference>
<organismHost>
    <name type="scientific">Acanthamoeba polyphaga</name>
    <name type="common">Amoeba</name>
    <dbReference type="NCBI Taxonomy" id="5757"/>
</organismHost>
<evidence type="ECO:0000313" key="6">
    <source>
        <dbReference type="Proteomes" id="UP000274448"/>
    </source>
</evidence>
<dbReference type="Proteomes" id="UP000241474">
    <property type="component" value="Segment"/>
</dbReference>
<reference evidence="5 6" key="2">
    <citation type="submission" date="2014-10" db="EMBL/GenBank/DDBJ databases">
        <title>Pan-genome analysis of Brazilian lineage A amoebal mimiviruses.</title>
        <authorList>
            <person name="Assis F.L."/>
            <person name="Abrahao J.S."/>
            <person name="Kroon E.G."/>
            <person name="Dornas F.P."/>
            <person name="Andrade K.R."/>
            <person name="Borato P.V.M."/>
            <person name="Pilotto M.R."/>
            <person name="Benamar S."/>
            <person name="LaScola B."/>
            <person name="Colson P."/>
        </authorList>
    </citation>
    <scope>NUCLEOTIDE SEQUENCE [LARGE SCALE GENOMIC DNA]</scope>
    <source>
        <strain evidence="3 6">Amazonia</strain>
        <strain evidence="2 5">Oyster</strain>
    </source>
</reference>
<dbReference type="EMBL" id="KM982403">
    <property type="protein sequence ID" value="AKI81510.1"/>
    <property type="molecule type" value="Genomic_DNA"/>
</dbReference>
<sequence>MYYASTCMDHEIVEKKYKLGLNVTDNYKVRYNISLISQIFEGRCDYKNVVRLSLPKSLDLYKTGSNHYAYTLEVNMINVEKIYKLDNFEDVKELIDLGADINEAIKNIIIVNNIDSLKYLLEKGANIDLIDSYLAKMGNIDIFEFLFVKKCPMNKFLPIAVEYGHLNLVKFLVEKGVYVDFIDRTKYTFSEYTPLVAACSAGHIKIVEYLIEKGANYKSSYGVYLAAEKGHYDIVKFLIDKGTDLEKYGLRSLNEVIKKGHFDIMKLFINSGLEIDYDYYIYKAGLRGHTDIVKYLVMMQMSKQIQKI</sequence>
<accession>E3VY29</accession>
<dbReference type="SMR" id="A0A0G2Y6Q2"/>
<organism evidence="1 4">
    <name type="scientific">Acanthamoeba polyphaga mimivirus</name>
    <name type="common">APMV</name>
    <dbReference type="NCBI Taxonomy" id="212035"/>
    <lineage>
        <taxon>Viruses</taxon>
        <taxon>Varidnaviria</taxon>
        <taxon>Bamfordvirae</taxon>
        <taxon>Nucleocytoviricota</taxon>
        <taxon>Megaviricetes</taxon>
        <taxon>Imitervirales</taxon>
        <taxon>Mimiviridae</taxon>
        <taxon>Megamimivirinae</taxon>
        <taxon>Mimivirus</taxon>
        <taxon>Mimivirus bradfordmassiliense</taxon>
    </lineage>
</organism>
<dbReference type="SUPFAM" id="SSF48403">
    <property type="entry name" value="Ankyrin repeat"/>
    <property type="match status" value="1"/>
</dbReference>
<dbReference type="InterPro" id="IPR052801">
    <property type="entry name" value="Ankyrin-EF-hand"/>
</dbReference>
<keyword evidence="4" id="KW-1185">Reference proteome</keyword>
<dbReference type="Pfam" id="PF12796">
    <property type="entry name" value="Ank_2"/>
    <property type="match status" value="2"/>
</dbReference>
<dbReference type="PROSITE" id="PS50297">
    <property type="entry name" value="ANK_REP_REGION"/>
    <property type="match status" value="2"/>
</dbReference>